<evidence type="ECO:0000256" key="1">
    <source>
        <dbReference type="ARBA" id="ARBA00004196"/>
    </source>
</evidence>
<dbReference type="CDD" id="cd19969">
    <property type="entry name" value="PBP1_ABC_sugar_binding-like"/>
    <property type="match status" value="1"/>
</dbReference>
<evidence type="ECO:0000256" key="2">
    <source>
        <dbReference type="ARBA" id="ARBA00007639"/>
    </source>
</evidence>
<comment type="similarity">
    <text evidence="2">Belongs to the bacterial solute-binding protein 2 family.</text>
</comment>
<dbReference type="PANTHER" id="PTHR46847:SF1">
    <property type="entry name" value="D-ALLOSE-BINDING PERIPLASMIC PROTEIN-RELATED"/>
    <property type="match status" value="1"/>
</dbReference>
<evidence type="ECO:0000259" key="5">
    <source>
        <dbReference type="Pfam" id="PF13407"/>
    </source>
</evidence>
<comment type="caution">
    <text evidence="6">The sequence shown here is derived from an EMBL/GenBank/DDBJ whole genome shotgun (WGS) entry which is preliminary data.</text>
</comment>
<keyword evidence="7" id="KW-1185">Reference proteome</keyword>
<dbReference type="EMBL" id="JAUSUD010000002">
    <property type="protein sequence ID" value="MDQ0229377.1"/>
    <property type="molecule type" value="Genomic_DNA"/>
</dbReference>
<keyword evidence="3" id="KW-0732">Signal</keyword>
<dbReference type="Proteomes" id="UP001234495">
    <property type="component" value="Unassembled WGS sequence"/>
</dbReference>
<sequence>MKKLLYVYVLLFILFFMFIFHIYLRHPLTNPFSKYDEQLINDDGDEYVMVTFQAGIDYWKNAIKGFEDAATELDVYTEYRGATQYDVYEQITVLEQVIAKKPAGIAISAINPDELNTTINKAVEAGIPVVLFDSDAPESAAHTFLGTNNYAAGEAGANKMADLLDGKGKVAVVTLPKQLNHQERTNGFIDTIRDKHPNIEIVAIKDGKGDQLKSEQAARDILQHYPDVNGIFATEANGGVGIANALEAYNNNELKIISFDTDKQTLDKIRDGHISATLAQGTWNMGYWSLQFLVQQNEEYDHGLYTGTTKLPNYVDTGISIVTNDNVEEYYAD</sequence>
<comment type="subcellular location">
    <subcellularLocation>
        <location evidence="1">Cell envelope</location>
    </subcellularLocation>
</comment>
<dbReference type="InterPro" id="IPR028082">
    <property type="entry name" value="Peripla_BP_I"/>
</dbReference>
<feature type="domain" description="Periplasmic binding protein" evidence="5">
    <location>
        <begin position="49"/>
        <end position="296"/>
    </location>
</feature>
<keyword evidence="4" id="KW-0812">Transmembrane</keyword>
<keyword evidence="4" id="KW-1133">Transmembrane helix</keyword>
<dbReference type="Pfam" id="PF13407">
    <property type="entry name" value="Peripla_BP_4"/>
    <property type="match status" value="1"/>
</dbReference>
<dbReference type="Gene3D" id="3.40.50.2300">
    <property type="match status" value="2"/>
</dbReference>
<protein>
    <submittedName>
        <fullName evidence="6">Ribose transport system substrate-binding protein</fullName>
    </submittedName>
</protein>
<evidence type="ECO:0000313" key="6">
    <source>
        <dbReference type="EMBL" id="MDQ0229377.1"/>
    </source>
</evidence>
<evidence type="ECO:0000256" key="4">
    <source>
        <dbReference type="SAM" id="Phobius"/>
    </source>
</evidence>
<feature type="transmembrane region" description="Helical" evidence="4">
    <location>
        <begin position="6"/>
        <end position="24"/>
    </location>
</feature>
<gene>
    <name evidence="6" type="ORF">J2S19_000628</name>
</gene>
<proteinExistence type="inferred from homology"/>
<dbReference type="RefSeq" id="WP_307336974.1">
    <property type="nucleotide sequence ID" value="NZ_JAUSUD010000002.1"/>
</dbReference>
<name>A0ABT9ZAV2_9BACI</name>
<keyword evidence="4" id="KW-0472">Membrane</keyword>
<dbReference type="SUPFAM" id="SSF53822">
    <property type="entry name" value="Periplasmic binding protein-like I"/>
    <property type="match status" value="1"/>
</dbReference>
<dbReference type="PANTHER" id="PTHR46847">
    <property type="entry name" value="D-ALLOSE-BINDING PERIPLASMIC PROTEIN-RELATED"/>
    <property type="match status" value="1"/>
</dbReference>
<reference evidence="6 7" key="1">
    <citation type="submission" date="2023-07" db="EMBL/GenBank/DDBJ databases">
        <title>Genomic Encyclopedia of Type Strains, Phase IV (KMG-IV): sequencing the most valuable type-strain genomes for metagenomic binning, comparative biology and taxonomic classification.</title>
        <authorList>
            <person name="Goeker M."/>
        </authorList>
    </citation>
    <scope>NUCLEOTIDE SEQUENCE [LARGE SCALE GENOMIC DNA]</scope>
    <source>
        <strain evidence="6 7">DSM 29005</strain>
    </source>
</reference>
<evidence type="ECO:0000256" key="3">
    <source>
        <dbReference type="ARBA" id="ARBA00022729"/>
    </source>
</evidence>
<organism evidence="6 7">
    <name type="scientific">Metabacillus malikii</name>
    <dbReference type="NCBI Taxonomy" id="1504265"/>
    <lineage>
        <taxon>Bacteria</taxon>
        <taxon>Bacillati</taxon>
        <taxon>Bacillota</taxon>
        <taxon>Bacilli</taxon>
        <taxon>Bacillales</taxon>
        <taxon>Bacillaceae</taxon>
        <taxon>Metabacillus</taxon>
    </lineage>
</organism>
<evidence type="ECO:0000313" key="7">
    <source>
        <dbReference type="Proteomes" id="UP001234495"/>
    </source>
</evidence>
<dbReference type="InterPro" id="IPR025997">
    <property type="entry name" value="SBP_2_dom"/>
</dbReference>
<accession>A0ABT9ZAV2</accession>